<evidence type="ECO:0000256" key="1">
    <source>
        <dbReference type="SAM" id="MobiDB-lite"/>
    </source>
</evidence>
<feature type="region of interest" description="Disordered" evidence="1">
    <location>
        <begin position="1"/>
        <end position="24"/>
    </location>
</feature>
<keyword evidence="3" id="KW-1185">Reference proteome</keyword>
<evidence type="ECO:0000313" key="3">
    <source>
        <dbReference type="Proteomes" id="UP000504606"/>
    </source>
</evidence>
<dbReference type="Proteomes" id="UP000504606">
    <property type="component" value="Unplaced"/>
</dbReference>
<dbReference type="InterPro" id="IPR018379">
    <property type="entry name" value="BEN_domain"/>
</dbReference>
<dbReference type="RefSeq" id="XP_052129240.1">
    <property type="nucleotide sequence ID" value="XM_052273280.1"/>
</dbReference>
<dbReference type="OrthoDB" id="6515871at2759"/>
<feature type="compositionally biased region" description="Polar residues" evidence="1">
    <location>
        <begin position="80"/>
        <end position="94"/>
    </location>
</feature>
<dbReference type="KEGG" id="foc:127750792"/>
<feature type="compositionally biased region" description="Low complexity" evidence="1">
    <location>
        <begin position="40"/>
        <end position="49"/>
    </location>
</feature>
<sequence>MTRNLVATDEDDSASGPELTPEEIEALVKDARKKRKLDLKQLSSLSASKRNPFNSDSDSEDEQPLIRVRQFASHVDRESSLSSTHTTTINTPPDSQEDSDPKDTVVRRKRRRYEKMVYEGQYYRFKEGDPGVVELSFNVYVLEKDLKRIKRDSKSGPMMARLLLKAIYTKEACNDCSPTGRPSGREKIQRPPLHADGISAAHDFITKRAEKRHWPAITTTVVKKAFSDVLCEDRYTAKLFAEDKMQKEAAAASAALLAEAAGSREG</sequence>
<protein>
    <submittedName>
        <fullName evidence="4">Uncharacterized protein LOC127750792</fullName>
    </submittedName>
</protein>
<reference evidence="4" key="1">
    <citation type="submission" date="2025-08" db="UniProtKB">
        <authorList>
            <consortium name="RefSeq"/>
        </authorList>
    </citation>
    <scope>IDENTIFICATION</scope>
    <source>
        <tissue evidence="4">Whole organism</tissue>
    </source>
</reference>
<feature type="region of interest" description="Disordered" evidence="1">
    <location>
        <begin position="38"/>
        <end position="108"/>
    </location>
</feature>
<evidence type="ECO:0000259" key="2">
    <source>
        <dbReference type="PROSITE" id="PS51457"/>
    </source>
</evidence>
<dbReference type="PROSITE" id="PS51457">
    <property type="entry name" value="BEN"/>
    <property type="match status" value="1"/>
</dbReference>
<accession>A0A9C6XSB8</accession>
<dbReference type="GeneID" id="127750792"/>
<evidence type="ECO:0000313" key="4">
    <source>
        <dbReference type="RefSeq" id="XP_052129240.1"/>
    </source>
</evidence>
<feature type="domain" description="BEN" evidence="2">
    <location>
        <begin position="136"/>
        <end position="243"/>
    </location>
</feature>
<organism evidence="3 4">
    <name type="scientific">Frankliniella occidentalis</name>
    <name type="common">Western flower thrips</name>
    <name type="synonym">Euthrips occidentalis</name>
    <dbReference type="NCBI Taxonomy" id="133901"/>
    <lineage>
        <taxon>Eukaryota</taxon>
        <taxon>Metazoa</taxon>
        <taxon>Ecdysozoa</taxon>
        <taxon>Arthropoda</taxon>
        <taxon>Hexapoda</taxon>
        <taxon>Insecta</taxon>
        <taxon>Pterygota</taxon>
        <taxon>Neoptera</taxon>
        <taxon>Paraneoptera</taxon>
        <taxon>Thysanoptera</taxon>
        <taxon>Terebrantia</taxon>
        <taxon>Thripoidea</taxon>
        <taxon>Thripidae</taxon>
        <taxon>Frankliniella</taxon>
    </lineage>
</organism>
<dbReference type="AlphaFoldDB" id="A0A9C6XSB8"/>
<proteinExistence type="predicted"/>
<gene>
    <name evidence="4" type="primary">LOC127750792</name>
</gene>
<name>A0A9C6XSB8_FRAOC</name>
<dbReference type="GO" id="GO:0003677">
    <property type="term" value="F:DNA binding"/>
    <property type="evidence" value="ECO:0007669"/>
    <property type="project" value="InterPro"/>
</dbReference>